<dbReference type="PROSITE" id="PS52016">
    <property type="entry name" value="TONB_DEPENDENT_REC_3"/>
    <property type="match status" value="1"/>
</dbReference>
<keyword evidence="17" id="KW-1185">Reference proteome</keyword>
<dbReference type="GO" id="GO:0009279">
    <property type="term" value="C:cell outer membrane"/>
    <property type="evidence" value="ECO:0007669"/>
    <property type="project" value="UniProtKB-SubCell"/>
</dbReference>
<evidence type="ECO:0008006" key="18">
    <source>
        <dbReference type="Google" id="ProtNLM"/>
    </source>
</evidence>
<keyword evidence="7" id="KW-0406">Ion transport</keyword>
<evidence type="ECO:0000256" key="12">
    <source>
        <dbReference type="RuleBase" id="RU003357"/>
    </source>
</evidence>
<keyword evidence="9 11" id="KW-0472">Membrane</keyword>
<proteinExistence type="inferred from homology"/>
<comment type="similarity">
    <text evidence="11 12">Belongs to the TonB-dependent receptor family.</text>
</comment>
<keyword evidence="6" id="KW-0408">Iron</keyword>
<comment type="subcellular location">
    <subcellularLocation>
        <location evidence="1 11">Cell outer membrane</location>
        <topology evidence="1 11">Multi-pass membrane protein</topology>
    </subcellularLocation>
</comment>
<dbReference type="InterPro" id="IPR000531">
    <property type="entry name" value="Beta-barrel_TonB"/>
</dbReference>
<dbReference type="Pfam" id="PF00593">
    <property type="entry name" value="TonB_dep_Rec_b-barrel"/>
    <property type="match status" value="1"/>
</dbReference>
<keyword evidence="8 12" id="KW-0798">TonB box</keyword>
<dbReference type="Gene3D" id="2.40.170.20">
    <property type="entry name" value="TonB-dependent receptor, beta-barrel domain"/>
    <property type="match status" value="1"/>
</dbReference>
<dbReference type="AlphaFoldDB" id="A0A062UKX1"/>
<feature type="signal peptide" evidence="13">
    <location>
        <begin position="1"/>
        <end position="22"/>
    </location>
</feature>
<evidence type="ECO:0000256" key="7">
    <source>
        <dbReference type="ARBA" id="ARBA00023065"/>
    </source>
</evidence>
<dbReference type="CDD" id="cd01347">
    <property type="entry name" value="ligand_gated_channel"/>
    <property type="match status" value="1"/>
</dbReference>
<dbReference type="Pfam" id="PF07715">
    <property type="entry name" value="Plug"/>
    <property type="match status" value="1"/>
</dbReference>
<sequence>MTPRSALWPLATILLAAPSAYAQEDVPVTADISPPTDAPDAELRRETIVVTARRVEEKLQDVPIPISVLSADLLADTGSFNVGRLKELIPSLQFYSTNPRNTAVNIRGIGAPFGLTNDGLDAGVGFYVDGVFQARPAATTLDFIDVAQVEVLRGPQGTLFGKNTTAGAVNITTRKPSFEPETQAELSYGSLGFTQAKASVSGPLSDKVAARLSFSGTHRDGTLYNTTEQNDLNTLDNLGLRGALLFEASDALSITLAGDYTRQRPEGYALVPVSVAPTLRDPSRRYVAMAADLGYAPPSFNPFDRLTDTDTRHKSNQDIGGLSLTAEWDVGPGTLTAITAWRYWDWDPSSDRDFIGLPITTISANPSEQRQWTQELRYAGDISPNLGFVIGAFGFHQTIDSTGKQQQGSAAARWLLNPASPGADTPGLLDGYGQTSDISSENTSAALFGQLEWRVTDRLRLLPGLRVNYDKKSVDYNAEVYGGLQTTDPVLIALQRSILAPLAYATETDDTNISGQLTAAYEFTDTLNGYATFATGFKSVGLNLGGIPNDASGQPALDAATVKPEDVRHIEIGLKAQPLPGLTTNITAFNTEISDYQTQVVNAQVGVLRGYLANAEKVRVRGIELDGNLTVNDHLTFHAALAWTDGKYVSFTDAPPPIEGTGGPQVVDISGSRLPGISEWAGAIGGEYTTASHFLGREGDGFLAVDTSFRSDFSSSPSESRYMTVDGYALVNGRIGFRATDDWSVYLWARNLLDEDYFELLAAQPGNSGLIVGQPGDPRTWGITLAAKF</sequence>
<evidence type="ECO:0000256" key="5">
    <source>
        <dbReference type="ARBA" id="ARBA00022692"/>
    </source>
</evidence>
<evidence type="ECO:0000256" key="4">
    <source>
        <dbReference type="ARBA" id="ARBA00022496"/>
    </source>
</evidence>
<dbReference type="STRING" id="1280947.HY30_06455"/>
<evidence type="ECO:0000256" key="8">
    <source>
        <dbReference type="ARBA" id="ARBA00023077"/>
    </source>
</evidence>
<keyword evidence="2 11" id="KW-0813">Transport</keyword>
<evidence type="ECO:0000259" key="15">
    <source>
        <dbReference type="Pfam" id="PF07715"/>
    </source>
</evidence>
<dbReference type="PATRIC" id="fig|1280947.3.peg.2641"/>
<evidence type="ECO:0000256" key="6">
    <source>
        <dbReference type="ARBA" id="ARBA00023004"/>
    </source>
</evidence>
<accession>A0A062UKX1</accession>
<dbReference type="InterPro" id="IPR039426">
    <property type="entry name" value="TonB-dep_rcpt-like"/>
</dbReference>
<dbReference type="InterPro" id="IPR036942">
    <property type="entry name" value="Beta-barrel_TonB_sf"/>
</dbReference>
<reference evidence="16 17" key="1">
    <citation type="journal article" date="2014" name="Antonie Van Leeuwenhoek">
        <title>Hyphomonas beringensis sp. nov. and Hyphomonas chukchiensis sp. nov., isolated from surface seawater of the Bering Sea and Chukchi Sea.</title>
        <authorList>
            <person name="Li C."/>
            <person name="Lai Q."/>
            <person name="Li G."/>
            <person name="Dong C."/>
            <person name="Wang J."/>
            <person name="Liao Y."/>
            <person name="Shao Z."/>
        </authorList>
    </citation>
    <scope>NUCLEOTIDE SEQUENCE [LARGE SCALE GENOMIC DNA]</scope>
    <source>
        <strain evidence="16 17">BH-BN04-4</strain>
    </source>
</reference>
<name>A0A062UKX1_9PROT</name>
<evidence type="ECO:0000313" key="17">
    <source>
        <dbReference type="Proteomes" id="UP000027190"/>
    </source>
</evidence>
<dbReference type="OrthoDB" id="7313036at2"/>
<evidence type="ECO:0000256" key="1">
    <source>
        <dbReference type="ARBA" id="ARBA00004571"/>
    </source>
</evidence>
<protein>
    <recommendedName>
        <fullName evidence="18">TonB-denpendent receptor</fullName>
    </recommendedName>
</protein>
<keyword evidence="10 11" id="KW-0998">Cell outer membrane</keyword>
<keyword evidence="4" id="KW-0410">Iron transport</keyword>
<evidence type="ECO:0000256" key="11">
    <source>
        <dbReference type="PROSITE-ProRule" id="PRU01360"/>
    </source>
</evidence>
<dbReference type="EMBL" id="AWFG01000041">
    <property type="protein sequence ID" value="KCZ56755.1"/>
    <property type="molecule type" value="Genomic_DNA"/>
</dbReference>
<feature type="domain" description="TonB-dependent receptor plug" evidence="15">
    <location>
        <begin position="59"/>
        <end position="168"/>
    </location>
</feature>
<comment type="caution">
    <text evidence="16">The sequence shown here is derived from an EMBL/GenBank/DDBJ whole genome shotgun (WGS) entry which is preliminary data.</text>
</comment>
<gene>
    <name evidence="16" type="ORF">HY30_06455</name>
</gene>
<dbReference type="Proteomes" id="UP000027190">
    <property type="component" value="Unassembled WGS sequence"/>
</dbReference>
<feature type="domain" description="TonB-dependent receptor-like beta-barrel" evidence="14">
    <location>
        <begin position="295"/>
        <end position="752"/>
    </location>
</feature>
<keyword evidence="3 11" id="KW-1134">Transmembrane beta strand</keyword>
<keyword evidence="5 11" id="KW-0812">Transmembrane</keyword>
<evidence type="ECO:0000256" key="3">
    <source>
        <dbReference type="ARBA" id="ARBA00022452"/>
    </source>
</evidence>
<keyword evidence="13" id="KW-0732">Signal</keyword>
<evidence type="ECO:0000259" key="14">
    <source>
        <dbReference type="Pfam" id="PF00593"/>
    </source>
</evidence>
<dbReference type="SUPFAM" id="SSF56935">
    <property type="entry name" value="Porins"/>
    <property type="match status" value="1"/>
</dbReference>
<evidence type="ECO:0000313" key="16">
    <source>
        <dbReference type="EMBL" id="KCZ56755.1"/>
    </source>
</evidence>
<feature type="chain" id="PRO_5005157400" description="TonB-denpendent receptor" evidence="13">
    <location>
        <begin position="23"/>
        <end position="789"/>
    </location>
</feature>
<dbReference type="eggNOG" id="COG4771">
    <property type="taxonomic scope" value="Bacteria"/>
</dbReference>
<evidence type="ECO:0000256" key="2">
    <source>
        <dbReference type="ARBA" id="ARBA00022448"/>
    </source>
</evidence>
<evidence type="ECO:0000256" key="9">
    <source>
        <dbReference type="ARBA" id="ARBA00023136"/>
    </source>
</evidence>
<evidence type="ECO:0000256" key="10">
    <source>
        <dbReference type="ARBA" id="ARBA00023237"/>
    </source>
</evidence>
<dbReference type="PANTHER" id="PTHR32552:SF81">
    <property type="entry name" value="TONB-DEPENDENT OUTER MEMBRANE RECEPTOR"/>
    <property type="match status" value="1"/>
</dbReference>
<organism evidence="16 17">
    <name type="scientific">Hyphomonas chukchiensis</name>
    <dbReference type="NCBI Taxonomy" id="1280947"/>
    <lineage>
        <taxon>Bacteria</taxon>
        <taxon>Pseudomonadati</taxon>
        <taxon>Pseudomonadota</taxon>
        <taxon>Alphaproteobacteria</taxon>
        <taxon>Hyphomonadales</taxon>
        <taxon>Hyphomonadaceae</taxon>
        <taxon>Hyphomonas</taxon>
    </lineage>
</organism>
<dbReference type="PANTHER" id="PTHR32552">
    <property type="entry name" value="FERRICHROME IRON RECEPTOR-RELATED"/>
    <property type="match status" value="1"/>
</dbReference>
<evidence type="ECO:0000256" key="13">
    <source>
        <dbReference type="SAM" id="SignalP"/>
    </source>
</evidence>
<dbReference type="GO" id="GO:0006826">
    <property type="term" value="P:iron ion transport"/>
    <property type="evidence" value="ECO:0007669"/>
    <property type="project" value="UniProtKB-KW"/>
</dbReference>
<dbReference type="RefSeq" id="WP_051615466.1">
    <property type="nucleotide sequence ID" value="NZ_AWFG01000041.1"/>
</dbReference>
<dbReference type="InterPro" id="IPR012910">
    <property type="entry name" value="Plug_dom"/>
</dbReference>